<feature type="non-terminal residue" evidence="1">
    <location>
        <position position="1"/>
    </location>
</feature>
<organism evidence="1">
    <name type="scientific">Octopus bimaculoides</name>
    <name type="common">California two-spotted octopus</name>
    <dbReference type="NCBI Taxonomy" id="37653"/>
    <lineage>
        <taxon>Eukaryota</taxon>
        <taxon>Metazoa</taxon>
        <taxon>Spiralia</taxon>
        <taxon>Lophotrochozoa</taxon>
        <taxon>Mollusca</taxon>
        <taxon>Cephalopoda</taxon>
        <taxon>Coleoidea</taxon>
        <taxon>Octopodiformes</taxon>
        <taxon>Octopoda</taxon>
        <taxon>Incirrata</taxon>
        <taxon>Octopodidae</taxon>
        <taxon>Octopus</taxon>
    </lineage>
</organism>
<accession>A0A0L8HXA4</accession>
<sequence>TIQWCRQKILDFPANPGARTGFEIPDEYCKHDNGEQSLKYNSGIEDQQRILVFASESTLQIIAPYRHWACDGTFKIVPEQWSQLFSIHVQVKCSSFTRVFEFLPNKTKQTYKLFFEQLKIMQPNAYPLDLTASCIS</sequence>
<protein>
    <submittedName>
        <fullName evidence="1">Uncharacterized protein</fullName>
    </submittedName>
</protein>
<gene>
    <name evidence="1" type="ORF">OCBIM_22004501mg</name>
</gene>
<dbReference type="AlphaFoldDB" id="A0A0L8HXA4"/>
<proteinExistence type="predicted"/>
<name>A0A0L8HXA4_OCTBM</name>
<dbReference type="EMBL" id="KQ417173">
    <property type="protein sequence ID" value="KOF93430.1"/>
    <property type="molecule type" value="Genomic_DNA"/>
</dbReference>
<evidence type="ECO:0000313" key="1">
    <source>
        <dbReference type="EMBL" id="KOF93430.1"/>
    </source>
</evidence>
<reference evidence="1" key="1">
    <citation type="submission" date="2015-07" db="EMBL/GenBank/DDBJ databases">
        <title>MeaNS - Measles Nucleotide Surveillance Program.</title>
        <authorList>
            <person name="Tran T."/>
            <person name="Druce J."/>
        </authorList>
    </citation>
    <scope>NUCLEOTIDE SEQUENCE</scope>
    <source>
        <strain evidence="1">UCB-OBI-ISO-001</strain>
        <tissue evidence="1">Gonad</tissue>
    </source>
</reference>